<name>A0A0F9CGQ9_9ZZZZ</name>
<organism evidence="1">
    <name type="scientific">marine sediment metagenome</name>
    <dbReference type="NCBI Taxonomy" id="412755"/>
    <lineage>
        <taxon>unclassified sequences</taxon>
        <taxon>metagenomes</taxon>
        <taxon>ecological metagenomes</taxon>
    </lineage>
</organism>
<reference evidence="1" key="1">
    <citation type="journal article" date="2015" name="Nature">
        <title>Complex archaea that bridge the gap between prokaryotes and eukaryotes.</title>
        <authorList>
            <person name="Spang A."/>
            <person name="Saw J.H."/>
            <person name="Jorgensen S.L."/>
            <person name="Zaremba-Niedzwiedzka K."/>
            <person name="Martijn J."/>
            <person name="Lind A.E."/>
            <person name="van Eijk R."/>
            <person name="Schleper C."/>
            <person name="Guy L."/>
            <person name="Ettema T.J."/>
        </authorList>
    </citation>
    <scope>NUCLEOTIDE SEQUENCE</scope>
</reference>
<gene>
    <name evidence="1" type="ORF">LCGC14_2611800</name>
</gene>
<feature type="non-terminal residue" evidence="1">
    <location>
        <position position="71"/>
    </location>
</feature>
<proteinExistence type="predicted"/>
<sequence length="71" mass="8321">MTMLFVDLHEPERIGELLMQTVPDTILNVALNSEGKADYWWRDIKTFTRQWERKQTGEAIADLDAVEEQLN</sequence>
<evidence type="ECO:0000313" key="1">
    <source>
        <dbReference type="EMBL" id="KKL04866.1"/>
    </source>
</evidence>
<comment type="caution">
    <text evidence="1">The sequence shown here is derived from an EMBL/GenBank/DDBJ whole genome shotgun (WGS) entry which is preliminary data.</text>
</comment>
<dbReference type="EMBL" id="LAZR01044356">
    <property type="protein sequence ID" value="KKL04866.1"/>
    <property type="molecule type" value="Genomic_DNA"/>
</dbReference>
<dbReference type="AlphaFoldDB" id="A0A0F9CGQ9"/>
<protein>
    <submittedName>
        <fullName evidence="1">Uncharacterized protein</fullName>
    </submittedName>
</protein>
<accession>A0A0F9CGQ9</accession>